<dbReference type="SUPFAM" id="SSF90123">
    <property type="entry name" value="ABC transporter transmembrane region"/>
    <property type="match status" value="1"/>
</dbReference>
<dbReference type="InterPro" id="IPR027417">
    <property type="entry name" value="P-loop_NTPase"/>
</dbReference>
<gene>
    <name evidence="10" type="ORF">MB27_12735</name>
</gene>
<keyword evidence="11" id="KW-1185">Reference proteome</keyword>
<dbReference type="InterPro" id="IPR003593">
    <property type="entry name" value="AAA+_ATPase"/>
</dbReference>
<dbReference type="GO" id="GO:0015421">
    <property type="term" value="F:ABC-type oligopeptide transporter activity"/>
    <property type="evidence" value="ECO:0007669"/>
    <property type="project" value="TreeGrafter"/>
</dbReference>
<dbReference type="Pfam" id="PF00005">
    <property type="entry name" value="ABC_tran"/>
    <property type="match status" value="1"/>
</dbReference>
<evidence type="ECO:0000256" key="5">
    <source>
        <dbReference type="ARBA" id="ARBA00022989"/>
    </source>
</evidence>
<dbReference type="PANTHER" id="PTHR43394:SF1">
    <property type="entry name" value="ATP-BINDING CASSETTE SUB-FAMILY B MEMBER 10, MITOCHONDRIAL"/>
    <property type="match status" value="1"/>
</dbReference>
<keyword evidence="5 7" id="KW-1133">Transmembrane helix</keyword>
<keyword evidence="4" id="KW-0067">ATP-binding</keyword>
<dbReference type="PANTHER" id="PTHR43394">
    <property type="entry name" value="ATP-DEPENDENT PERMEASE MDL1, MITOCHONDRIAL"/>
    <property type="match status" value="1"/>
</dbReference>
<feature type="transmembrane region" description="Helical" evidence="7">
    <location>
        <begin position="276"/>
        <end position="297"/>
    </location>
</feature>
<evidence type="ECO:0000256" key="7">
    <source>
        <dbReference type="SAM" id="Phobius"/>
    </source>
</evidence>
<evidence type="ECO:0000313" key="10">
    <source>
        <dbReference type="EMBL" id="KHD77269.1"/>
    </source>
</evidence>
<dbReference type="Proteomes" id="UP000054537">
    <property type="component" value="Unassembled WGS sequence"/>
</dbReference>
<keyword evidence="2 7" id="KW-0812">Transmembrane</keyword>
<reference evidence="10 11" key="1">
    <citation type="submission" date="2014-10" db="EMBL/GenBank/DDBJ databases">
        <title>Draft genome sequence of Actinoplanes utahensis NRRL 12052.</title>
        <authorList>
            <person name="Velasco-Bucheli B."/>
            <person name="del Cerro C."/>
            <person name="Hormigo D."/>
            <person name="Garcia J.L."/>
            <person name="Acebal C."/>
            <person name="Arroyo M."/>
            <person name="de la Mata I."/>
        </authorList>
    </citation>
    <scope>NUCLEOTIDE SEQUENCE [LARGE SCALE GENOMIC DNA]</scope>
    <source>
        <strain evidence="10 11">NRRL 12052</strain>
    </source>
</reference>
<evidence type="ECO:0000256" key="3">
    <source>
        <dbReference type="ARBA" id="ARBA00022741"/>
    </source>
</evidence>
<dbReference type="SMART" id="SM00382">
    <property type="entry name" value="AAA"/>
    <property type="match status" value="1"/>
</dbReference>
<evidence type="ECO:0000256" key="4">
    <source>
        <dbReference type="ARBA" id="ARBA00022840"/>
    </source>
</evidence>
<proteinExistence type="predicted"/>
<dbReference type="GO" id="GO:0005524">
    <property type="term" value="F:ATP binding"/>
    <property type="evidence" value="ECO:0007669"/>
    <property type="project" value="UniProtKB-KW"/>
</dbReference>
<dbReference type="InterPro" id="IPR003439">
    <property type="entry name" value="ABC_transporter-like_ATP-bd"/>
</dbReference>
<dbReference type="Gene3D" id="1.20.1560.10">
    <property type="entry name" value="ABC transporter type 1, transmembrane domain"/>
    <property type="match status" value="1"/>
</dbReference>
<dbReference type="OrthoDB" id="9806127at2"/>
<dbReference type="InterPro" id="IPR011527">
    <property type="entry name" value="ABC1_TM_dom"/>
</dbReference>
<feature type="domain" description="ABC transporter" evidence="8">
    <location>
        <begin position="338"/>
        <end position="588"/>
    </location>
</feature>
<comment type="caution">
    <text evidence="10">The sequence shown here is derived from an EMBL/GenBank/DDBJ whole genome shotgun (WGS) entry which is preliminary data.</text>
</comment>
<dbReference type="STRING" id="1869.MB27_12735"/>
<evidence type="ECO:0000256" key="6">
    <source>
        <dbReference type="ARBA" id="ARBA00023136"/>
    </source>
</evidence>
<evidence type="ECO:0000256" key="2">
    <source>
        <dbReference type="ARBA" id="ARBA00022692"/>
    </source>
</evidence>
<protein>
    <submittedName>
        <fullName evidence="10">Multidrug ABC transporter permease</fullName>
    </submittedName>
</protein>
<dbReference type="GO" id="GO:0005886">
    <property type="term" value="C:plasma membrane"/>
    <property type="evidence" value="ECO:0007669"/>
    <property type="project" value="UniProtKB-SubCell"/>
</dbReference>
<dbReference type="PROSITE" id="PS00211">
    <property type="entry name" value="ABC_TRANSPORTER_1"/>
    <property type="match status" value="1"/>
</dbReference>
<dbReference type="Gene3D" id="3.40.50.300">
    <property type="entry name" value="P-loop containing nucleotide triphosphate hydrolases"/>
    <property type="match status" value="1"/>
</dbReference>
<feature type="transmembrane region" description="Helical" evidence="7">
    <location>
        <begin position="20"/>
        <end position="39"/>
    </location>
</feature>
<organism evidence="10 11">
    <name type="scientific">Actinoplanes utahensis</name>
    <dbReference type="NCBI Taxonomy" id="1869"/>
    <lineage>
        <taxon>Bacteria</taxon>
        <taxon>Bacillati</taxon>
        <taxon>Actinomycetota</taxon>
        <taxon>Actinomycetes</taxon>
        <taxon>Micromonosporales</taxon>
        <taxon>Micromonosporaceae</taxon>
        <taxon>Actinoplanes</taxon>
    </lineage>
</organism>
<dbReference type="GO" id="GO:0016887">
    <property type="term" value="F:ATP hydrolysis activity"/>
    <property type="evidence" value="ECO:0007669"/>
    <property type="project" value="InterPro"/>
</dbReference>
<dbReference type="PROSITE" id="PS50929">
    <property type="entry name" value="ABC_TM1F"/>
    <property type="match status" value="1"/>
</dbReference>
<dbReference type="SUPFAM" id="SSF52540">
    <property type="entry name" value="P-loop containing nucleoside triphosphate hydrolases"/>
    <property type="match status" value="1"/>
</dbReference>
<sequence>MRLTLQALRYVWRVSPVRLLARIVLVVAAGLIPVALAWLTRTVLDRIGDPAAPLLGPALTLAFAGVAAAMLPQVNGYVDAQIGRSVTLSAKDRLFGAIGRLAGLARFEDAAFHDRLRMAAHGTSGPADLVSSVLGAGQGVLTIAGFLGTLAMLNPWMALVVVAGSAPTLWAELNMSRDRARVSWDLSAAGRREIFYAGLLTSVRAIKEVRLFGLGSLFRGRMLTELRAIDAGQRGADRRELRAQALLAVTGAVIAGGGLVWAVVAARQGRLSVGDVAVFVAAVAGVQGALAAVFSSAGMGHHALLMFGHYCAVVDTGPDLQPSPTGRTVAVPELRHGIEFRDVWFRYREDLPWVLAGVDLTIAAGRSTALVGLNGAGKSTLVKLLCRFYDPSRGTITWDGVDLREFDVDELRRRLAVVFQDFMEYELSAAENIGVGDLAALEDAERITAAARRAGCDPFLRDLPHGYDTLLTRIFLDAADRDDPRTGVVLSGGQWQRVALARALLRDHGDLLILDEPSAGLDAEAEFQVHERLREHRRGRTSLLISHRMSTIRQAETIVVLGDGTIVEHGGHDALVAAGGEYARLFALQAAGYREEVEVG</sequence>
<dbReference type="AlphaFoldDB" id="A0A0A6US33"/>
<evidence type="ECO:0000259" key="9">
    <source>
        <dbReference type="PROSITE" id="PS50929"/>
    </source>
</evidence>
<dbReference type="EMBL" id="JRTT01000012">
    <property type="protein sequence ID" value="KHD77269.1"/>
    <property type="molecule type" value="Genomic_DNA"/>
</dbReference>
<evidence type="ECO:0000313" key="11">
    <source>
        <dbReference type="Proteomes" id="UP000054537"/>
    </source>
</evidence>
<dbReference type="PROSITE" id="PS50893">
    <property type="entry name" value="ABC_TRANSPORTER_2"/>
    <property type="match status" value="1"/>
</dbReference>
<dbReference type="InterPro" id="IPR036640">
    <property type="entry name" value="ABC1_TM_sf"/>
</dbReference>
<keyword evidence="6 7" id="KW-0472">Membrane</keyword>
<dbReference type="InterPro" id="IPR039421">
    <property type="entry name" value="Type_1_exporter"/>
</dbReference>
<feature type="transmembrane region" description="Helical" evidence="7">
    <location>
        <begin position="245"/>
        <end position="264"/>
    </location>
</feature>
<feature type="transmembrane region" description="Helical" evidence="7">
    <location>
        <begin position="51"/>
        <end position="71"/>
    </location>
</feature>
<evidence type="ECO:0000259" key="8">
    <source>
        <dbReference type="PROSITE" id="PS50893"/>
    </source>
</evidence>
<evidence type="ECO:0000256" key="1">
    <source>
        <dbReference type="ARBA" id="ARBA00004651"/>
    </source>
</evidence>
<keyword evidence="3" id="KW-0547">Nucleotide-binding</keyword>
<comment type="subcellular location">
    <subcellularLocation>
        <location evidence="1">Cell membrane</location>
        <topology evidence="1">Multi-pass membrane protein</topology>
    </subcellularLocation>
</comment>
<dbReference type="eggNOG" id="COG1132">
    <property type="taxonomic scope" value="Bacteria"/>
</dbReference>
<accession>A0A0A6US33</accession>
<dbReference type="RefSeq" id="WP_043524537.1">
    <property type="nucleotide sequence ID" value="NZ_BAABKU010000016.1"/>
</dbReference>
<feature type="domain" description="ABC transmembrane type-1" evidence="9">
    <location>
        <begin position="23"/>
        <end position="299"/>
    </location>
</feature>
<dbReference type="InterPro" id="IPR017871">
    <property type="entry name" value="ABC_transporter-like_CS"/>
</dbReference>
<name>A0A0A6US33_ACTUT</name>